<dbReference type="OrthoDB" id="5796647at2"/>
<reference evidence="8" key="1">
    <citation type="submission" date="2017-09" db="EMBL/GenBank/DDBJ databases">
        <authorList>
            <person name="Varghese N."/>
            <person name="Submissions S."/>
        </authorList>
    </citation>
    <scope>NUCLEOTIDE SEQUENCE [LARGE SCALE GENOMIC DNA]</scope>
    <source>
        <strain evidence="8">USBA 140</strain>
    </source>
</reference>
<dbReference type="GO" id="GO:0005886">
    <property type="term" value="C:plasma membrane"/>
    <property type="evidence" value="ECO:0007669"/>
    <property type="project" value="UniProtKB-SubCell"/>
</dbReference>
<dbReference type="RefSeq" id="WP_097279333.1">
    <property type="nucleotide sequence ID" value="NZ_OCNJ01000004.1"/>
</dbReference>
<sequence>MSDLNTQPTRPALALTWALLAGLTLGSMATALTDGDAASTAALAGTQVALILALTAVKARQILAVYLNLRTSTAGWRMLFGAFVLAILGVVLGGHLLVGVV</sequence>
<evidence type="ECO:0000256" key="5">
    <source>
        <dbReference type="ARBA" id="ARBA00023136"/>
    </source>
</evidence>
<dbReference type="AlphaFoldDB" id="A0A286GJ85"/>
<keyword evidence="4 6" id="KW-1133">Transmembrane helix</keyword>
<keyword evidence="2" id="KW-1003">Cell membrane</keyword>
<protein>
    <submittedName>
        <fullName evidence="7">Cytochrome C oxidase subunit IV</fullName>
    </submittedName>
</protein>
<feature type="transmembrane region" description="Helical" evidence="6">
    <location>
        <begin position="38"/>
        <end position="57"/>
    </location>
</feature>
<name>A0A286GJ85_9PROT</name>
<evidence type="ECO:0000313" key="7">
    <source>
        <dbReference type="EMBL" id="SOD95591.1"/>
    </source>
</evidence>
<evidence type="ECO:0000256" key="2">
    <source>
        <dbReference type="ARBA" id="ARBA00022475"/>
    </source>
</evidence>
<evidence type="ECO:0000256" key="3">
    <source>
        <dbReference type="ARBA" id="ARBA00022692"/>
    </source>
</evidence>
<keyword evidence="5 6" id="KW-0472">Membrane</keyword>
<feature type="transmembrane region" description="Helical" evidence="6">
    <location>
        <begin position="78"/>
        <end position="98"/>
    </location>
</feature>
<keyword evidence="3 6" id="KW-0812">Transmembrane</keyword>
<dbReference type="EMBL" id="OCNJ01000004">
    <property type="protein sequence ID" value="SOD95591.1"/>
    <property type="molecule type" value="Genomic_DNA"/>
</dbReference>
<evidence type="ECO:0000313" key="8">
    <source>
        <dbReference type="Proteomes" id="UP000219621"/>
    </source>
</evidence>
<organism evidence="7 8">
    <name type="scientific">Caenispirillum bisanense</name>
    <dbReference type="NCBI Taxonomy" id="414052"/>
    <lineage>
        <taxon>Bacteria</taxon>
        <taxon>Pseudomonadati</taxon>
        <taxon>Pseudomonadota</taxon>
        <taxon>Alphaproteobacteria</taxon>
        <taxon>Rhodospirillales</taxon>
        <taxon>Novispirillaceae</taxon>
        <taxon>Caenispirillum</taxon>
    </lineage>
</organism>
<proteinExistence type="predicted"/>
<evidence type="ECO:0000256" key="6">
    <source>
        <dbReference type="SAM" id="Phobius"/>
    </source>
</evidence>
<comment type="subcellular location">
    <subcellularLocation>
        <location evidence="1">Cell membrane</location>
        <topology evidence="1">Multi-pass membrane protein</topology>
    </subcellularLocation>
</comment>
<feature type="transmembrane region" description="Helical" evidence="6">
    <location>
        <begin position="12"/>
        <end position="32"/>
    </location>
</feature>
<accession>A0A286GJ85</accession>
<evidence type="ECO:0000256" key="1">
    <source>
        <dbReference type="ARBA" id="ARBA00004651"/>
    </source>
</evidence>
<gene>
    <name evidence="7" type="ORF">SAMN05421508_104392</name>
</gene>
<evidence type="ECO:0000256" key="4">
    <source>
        <dbReference type="ARBA" id="ARBA00022989"/>
    </source>
</evidence>
<dbReference type="InterPro" id="IPR005171">
    <property type="entry name" value="Cyt_c_oxidase_su4_prok"/>
</dbReference>
<keyword evidence="8" id="KW-1185">Reference proteome</keyword>
<dbReference type="Proteomes" id="UP000219621">
    <property type="component" value="Unassembled WGS sequence"/>
</dbReference>
<dbReference type="Pfam" id="PF03626">
    <property type="entry name" value="COX4_pro"/>
    <property type="match status" value="1"/>
</dbReference>